<dbReference type="CDD" id="cd20169">
    <property type="entry name" value="Peptidase_M90_mtfA"/>
    <property type="match status" value="1"/>
</dbReference>
<dbReference type="GO" id="GO:0008237">
    <property type="term" value="F:metallopeptidase activity"/>
    <property type="evidence" value="ECO:0007669"/>
    <property type="project" value="InterPro"/>
</dbReference>
<name>A0A1I4P9T1_ECTMO</name>
<sequence>MASLLRNWRRRRALARAPIPDALWNRAVQAFPLSAGLSPPDRARLRVLATQFLEEKRFFGAHGLEITPEMALDIALEACLPILELGLDWYDQWTSIIVYADDFLPRHEVVDEWGVLHVDEAPYSGEAWERGPVVLSWGTLQRGESLAIHEFTHTLDMRNGSANGMPPLHRDMPPRDWTRIMTTAYDDLQRHADTRPFDPYAAQDPAEFFAVMSEYFFAHPRLLAEHYPEVYGQFRRFFRQDPLARMPWEGDITTGRTA</sequence>
<dbReference type="AlphaFoldDB" id="A0A1I4P9T1"/>
<dbReference type="SUPFAM" id="SSF55486">
    <property type="entry name" value="Metalloproteases ('zincins'), catalytic domain"/>
    <property type="match status" value="1"/>
</dbReference>
<organism evidence="1 2">
    <name type="scientific">Ectothiorhodospira mobilis</name>
    <dbReference type="NCBI Taxonomy" id="195064"/>
    <lineage>
        <taxon>Bacteria</taxon>
        <taxon>Pseudomonadati</taxon>
        <taxon>Pseudomonadota</taxon>
        <taxon>Gammaproteobacteria</taxon>
        <taxon>Chromatiales</taxon>
        <taxon>Ectothiorhodospiraceae</taxon>
        <taxon>Ectothiorhodospira</taxon>
    </lineage>
</organism>
<accession>A0A1I4P9T1</accession>
<dbReference type="InterPro" id="IPR042252">
    <property type="entry name" value="MtfA_N"/>
</dbReference>
<dbReference type="Pfam" id="PF06167">
    <property type="entry name" value="Peptidase_M90"/>
    <property type="match status" value="1"/>
</dbReference>
<dbReference type="GO" id="GO:0005829">
    <property type="term" value="C:cytosol"/>
    <property type="evidence" value="ECO:0007669"/>
    <property type="project" value="TreeGrafter"/>
</dbReference>
<reference evidence="1 2" key="1">
    <citation type="submission" date="2016-10" db="EMBL/GenBank/DDBJ databases">
        <authorList>
            <person name="de Groot N.N."/>
        </authorList>
    </citation>
    <scope>NUCLEOTIDE SEQUENCE [LARGE SCALE GENOMIC DNA]</scope>
    <source>
        <strain evidence="1 2">DSM 4180</strain>
    </source>
</reference>
<dbReference type="Proteomes" id="UP000199556">
    <property type="component" value="Unassembled WGS sequence"/>
</dbReference>
<evidence type="ECO:0008006" key="3">
    <source>
        <dbReference type="Google" id="ProtNLM"/>
    </source>
</evidence>
<dbReference type="OrthoDB" id="9786424at2"/>
<keyword evidence="2" id="KW-1185">Reference proteome</keyword>
<dbReference type="GO" id="GO:0004177">
    <property type="term" value="F:aminopeptidase activity"/>
    <property type="evidence" value="ECO:0007669"/>
    <property type="project" value="TreeGrafter"/>
</dbReference>
<dbReference type="Gene3D" id="3.40.390.10">
    <property type="entry name" value="Collagenase (Catalytic Domain)"/>
    <property type="match status" value="1"/>
</dbReference>
<dbReference type="PANTHER" id="PTHR30164:SF2">
    <property type="entry name" value="PROTEIN MTFA"/>
    <property type="match status" value="1"/>
</dbReference>
<evidence type="ECO:0000313" key="1">
    <source>
        <dbReference type="EMBL" id="SFM24370.1"/>
    </source>
</evidence>
<evidence type="ECO:0000313" key="2">
    <source>
        <dbReference type="Proteomes" id="UP000199556"/>
    </source>
</evidence>
<dbReference type="STRING" id="195064.SAMN05421721_10190"/>
<dbReference type="InterPro" id="IPR010384">
    <property type="entry name" value="MtfA_fam"/>
</dbReference>
<dbReference type="InterPro" id="IPR024079">
    <property type="entry name" value="MetalloPept_cat_dom_sf"/>
</dbReference>
<proteinExistence type="predicted"/>
<dbReference type="RefSeq" id="WP_090483411.1">
    <property type="nucleotide sequence ID" value="NZ_FOUO01000001.1"/>
</dbReference>
<protein>
    <recommendedName>
        <fullName evidence="3">Zinc-dependent peptidase</fullName>
    </recommendedName>
</protein>
<dbReference type="EMBL" id="FOUO01000001">
    <property type="protein sequence ID" value="SFM24370.1"/>
    <property type="molecule type" value="Genomic_DNA"/>
</dbReference>
<dbReference type="PANTHER" id="PTHR30164">
    <property type="entry name" value="MTFA PEPTIDASE"/>
    <property type="match status" value="1"/>
</dbReference>
<dbReference type="Gene3D" id="1.10.472.150">
    <property type="entry name" value="Glucose-regulated metallo-peptidase M90, N-terminal domain"/>
    <property type="match status" value="1"/>
</dbReference>
<gene>
    <name evidence="1" type="ORF">SAMN05421721_10190</name>
</gene>